<evidence type="ECO:0000256" key="2">
    <source>
        <dbReference type="SAM" id="SignalP"/>
    </source>
</evidence>
<organism evidence="3 4">
    <name type="scientific">Pseudomonas soli</name>
    <dbReference type="NCBI Taxonomy" id="1306993"/>
    <lineage>
        <taxon>Bacteria</taxon>
        <taxon>Pseudomonadati</taxon>
        <taxon>Pseudomonadota</taxon>
        <taxon>Gammaproteobacteria</taxon>
        <taxon>Pseudomonadales</taxon>
        <taxon>Pseudomonadaceae</taxon>
        <taxon>Pseudomonas</taxon>
    </lineage>
</organism>
<dbReference type="InterPro" id="IPR009003">
    <property type="entry name" value="Peptidase_S1_PA"/>
</dbReference>
<gene>
    <name evidence="3" type="ORF">DMX07_20460</name>
</gene>
<dbReference type="Gene3D" id="2.40.10.10">
    <property type="entry name" value="Trypsin-like serine proteases"/>
    <property type="match status" value="1"/>
</dbReference>
<dbReference type="Proteomes" id="UP000247620">
    <property type="component" value="Unassembled WGS sequence"/>
</dbReference>
<dbReference type="PANTHER" id="PTHR15462">
    <property type="entry name" value="SERINE PROTEASE"/>
    <property type="match status" value="1"/>
</dbReference>
<dbReference type="SUPFAM" id="SSF50494">
    <property type="entry name" value="Trypsin-like serine proteases"/>
    <property type="match status" value="1"/>
</dbReference>
<dbReference type="InterPro" id="IPR043504">
    <property type="entry name" value="Peptidase_S1_PA_chymotrypsin"/>
</dbReference>
<feature type="signal peptide" evidence="2">
    <location>
        <begin position="1"/>
        <end position="18"/>
    </location>
</feature>
<comment type="caution">
    <text evidence="3">The sequence shown here is derived from an EMBL/GenBank/DDBJ whole genome shotgun (WGS) entry which is preliminary data.</text>
</comment>
<dbReference type="AlphaFoldDB" id="A0A2V4HGX6"/>
<dbReference type="RefSeq" id="WP_110702507.1">
    <property type="nucleotide sequence ID" value="NZ_CP151184.1"/>
</dbReference>
<feature type="chain" id="PRO_5015982048" description="Peptidase S1 domain-containing protein" evidence="2">
    <location>
        <begin position="19"/>
        <end position="302"/>
    </location>
</feature>
<evidence type="ECO:0000313" key="3">
    <source>
        <dbReference type="EMBL" id="PYB76741.1"/>
    </source>
</evidence>
<dbReference type="EMBL" id="QJRO01000017">
    <property type="protein sequence ID" value="PYB76741.1"/>
    <property type="molecule type" value="Genomic_DNA"/>
</dbReference>
<evidence type="ECO:0000256" key="1">
    <source>
        <dbReference type="ARBA" id="ARBA00022729"/>
    </source>
</evidence>
<evidence type="ECO:0000313" key="4">
    <source>
        <dbReference type="Proteomes" id="UP000247620"/>
    </source>
</evidence>
<protein>
    <recommendedName>
        <fullName evidence="5">Peptidase S1 domain-containing protein</fullName>
    </recommendedName>
</protein>
<dbReference type="InterPro" id="IPR050966">
    <property type="entry name" value="Glutamyl_endopeptidase"/>
</dbReference>
<name>A0A2V4HGX6_9PSED</name>
<reference evidence="3 4" key="1">
    <citation type="submission" date="2018-06" db="EMBL/GenBank/DDBJ databases">
        <title>Pseudomonas diversity within urban Lake Michigan freshwaters.</title>
        <authorList>
            <person name="Batrich M."/>
            <person name="Hatzopoulos T."/>
            <person name="Putonti C."/>
        </authorList>
    </citation>
    <scope>NUCLEOTIDE SEQUENCE [LARGE SCALE GENOMIC DNA]</scope>
    <source>
        <strain evidence="3 4">LBp-160603</strain>
    </source>
</reference>
<evidence type="ECO:0008006" key="5">
    <source>
        <dbReference type="Google" id="ProtNLM"/>
    </source>
</evidence>
<proteinExistence type="predicted"/>
<sequence>MQGLIALSSLFVCASVLGATVEPVQSPEQDEAAVLAFWDPARMRQAERAVGGPANPVDEVLTENGDHLGFVREAHAHQGALSSRAGILFYVSGDGVPQHCSATVLKSAQENLVLTAAHCVIERGEVWKQKMLFVPAYDGAAAEGERAPFGRWPIRYKYIPHLEAYRSEESDLAIVSIFAQGDQSLEQAVGGGSRACLSERGSQLPNSQIWGYPGVSYSGGEMRRCLSRMDDLEGSSGVGTPNCSTISGSSGSAFRFQQNDDWAIAVVHGSGQSTRLRESTFQALYRLASGSDAVVPRCLTKG</sequence>
<keyword evidence="1 2" id="KW-0732">Signal</keyword>
<dbReference type="PANTHER" id="PTHR15462:SF8">
    <property type="entry name" value="SERINE PROTEASE"/>
    <property type="match status" value="1"/>
</dbReference>
<accession>A0A2V4HGX6</accession>